<dbReference type="PROSITE" id="PS00198">
    <property type="entry name" value="4FE4S_FER_1"/>
    <property type="match status" value="1"/>
</dbReference>
<dbReference type="InterPro" id="IPR017896">
    <property type="entry name" value="4Fe4S_Fe-S-bd"/>
</dbReference>
<dbReference type="EMBL" id="DVLT01000052">
    <property type="protein sequence ID" value="HIU03311.1"/>
    <property type="molecule type" value="Genomic_DNA"/>
</dbReference>
<evidence type="ECO:0000313" key="8">
    <source>
        <dbReference type="Proteomes" id="UP000824164"/>
    </source>
</evidence>
<dbReference type="Pfam" id="PF02906">
    <property type="entry name" value="Fe_hyd_lg_C"/>
    <property type="match status" value="1"/>
</dbReference>
<dbReference type="InterPro" id="IPR009016">
    <property type="entry name" value="Fe_hydrogenase"/>
</dbReference>
<proteinExistence type="predicted"/>
<dbReference type="AlphaFoldDB" id="A0A9D1HHJ7"/>
<evidence type="ECO:0000259" key="5">
    <source>
        <dbReference type="PROSITE" id="PS51379"/>
    </source>
</evidence>
<organism evidence="7 8">
    <name type="scientific">Candidatus Onthocola gallistercoris</name>
    <dbReference type="NCBI Taxonomy" id="2840876"/>
    <lineage>
        <taxon>Bacteria</taxon>
        <taxon>Bacillati</taxon>
        <taxon>Bacillota</taxon>
        <taxon>Bacilli</taxon>
        <taxon>Candidatus Onthocola</taxon>
    </lineage>
</organism>
<comment type="caution">
    <text evidence="7">The sequence shown here is derived from an EMBL/GenBank/DDBJ whole genome shotgun (WGS) entry which is preliminary data.</text>
</comment>
<keyword evidence="4" id="KW-0411">Iron-sulfur</keyword>
<dbReference type="InterPro" id="IPR004108">
    <property type="entry name" value="Fe_hydrogenase_lsu_C"/>
</dbReference>
<dbReference type="GO" id="GO:0046872">
    <property type="term" value="F:metal ion binding"/>
    <property type="evidence" value="ECO:0007669"/>
    <property type="project" value="UniProtKB-KW"/>
</dbReference>
<evidence type="ECO:0000256" key="1">
    <source>
        <dbReference type="ARBA" id="ARBA00022485"/>
    </source>
</evidence>
<reference evidence="7" key="1">
    <citation type="submission" date="2020-10" db="EMBL/GenBank/DDBJ databases">
        <authorList>
            <person name="Gilroy R."/>
        </authorList>
    </citation>
    <scope>NUCLEOTIDE SEQUENCE</scope>
    <source>
        <strain evidence="7">CHK187-14744</strain>
    </source>
</reference>
<feature type="domain" description="4Fe-4S ferredoxin-type" evidence="5">
    <location>
        <begin position="7"/>
        <end position="36"/>
    </location>
</feature>
<dbReference type="PROSITE" id="PS51656">
    <property type="entry name" value="4FE4S"/>
    <property type="match status" value="1"/>
</dbReference>
<reference evidence="7" key="2">
    <citation type="journal article" date="2021" name="PeerJ">
        <title>Extensive microbial diversity within the chicken gut microbiome revealed by metagenomics and culture.</title>
        <authorList>
            <person name="Gilroy R."/>
            <person name="Ravi A."/>
            <person name="Getino M."/>
            <person name="Pursley I."/>
            <person name="Horton D.L."/>
            <person name="Alikhan N.F."/>
            <person name="Baker D."/>
            <person name="Gharbi K."/>
            <person name="Hall N."/>
            <person name="Watson M."/>
            <person name="Adriaenssens E.M."/>
            <person name="Foster-Nyarko E."/>
            <person name="Jarju S."/>
            <person name="Secka A."/>
            <person name="Antonio M."/>
            <person name="Oren A."/>
            <person name="Chaudhuri R.R."/>
            <person name="La Ragione R."/>
            <person name="Hildebrand F."/>
            <person name="Pallen M.J."/>
        </authorList>
    </citation>
    <scope>NUCLEOTIDE SEQUENCE</scope>
    <source>
        <strain evidence="7">CHK187-14744</strain>
    </source>
</reference>
<evidence type="ECO:0000259" key="6">
    <source>
        <dbReference type="PROSITE" id="PS51656"/>
    </source>
</evidence>
<accession>A0A9D1HHJ7</accession>
<feature type="domain" description="4Fe-4S" evidence="6">
    <location>
        <begin position="365"/>
        <end position="431"/>
    </location>
</feature>
<dbReference type="InterPro" id="IPR050395">
    <property type="entry name" value="4Fe4S_Ferredoxin_RnfB"/>
</dbReference>
<dbReference type="Gene3D" id="3.30.70.20">
    <property type="match status" value="1"/>
</dbReference>
<name>A0A9D1HHJ7_9FIRM</name>
<sequence length="476" mass="52322">MDNRFFHSVHLKKDLCNGCINCIKRCPTEAIRVRDGKAIIAGEFCIDCGECIRICSHHAKISRRDRLDILGRYKYTVALPAPSLYSQFNHLEDINIVLTALIHLGFNDVFEVAAAAELVSEESRKYVTEHPENWPFISTACPSVVRLIRVRFPNLIEHLLPINPPVEVAAKLARKEAVQKTGLPPDQIGIIFLSPCPSKVTYARSPLGNARSDIDGVLAIQDIYPIMLPLMKEAEKNPMDLARAGRIGVGWGGSGGEAAGMITSSYLAADGIENVIRVLEDLEDEKFSDLNFIELNACNGGCVGGVLTVENPYVAKAKLKQLNSYLPVSMTHKTPDIGNDDLYWTEPVEYLPVFRLGNSMMESLAMLNKVNRLCQKFPGLDCGSCGAPTCKALAEDIVRGNATQNDCIYVLKNHIHRLMDNANTLANNIFIGDGNANEYIYVLKQYITKLSSDIALLDASLNPASTSPDGDSPKDD</sequence>
<dbReference type="PROSITE" id="PS51379">
    <property type="entry name" value="4FE4S_FER_2"/>
    <property type="match status" value="1"/>
</dbReference>
<keyword evidence="2" id="KW-0479">Metal-binding</keyword>
<dbReference type="SUPFAM" id="SSF53920">
    <property type="entry name" value="Fe-only hydrogenase"/>
    <property type="match status" value="1"/>
</dbReference>
<dbReference type="PANTHER" id="PTHR43560:SF1">
    <property type="entry name" value="ION-TRANSLOCATING OXIDOREDUCTASE COMPLEX SUBUNIT B"/>
    <property type="match status" value="1"/>
</dbReference>
<dbReference type="Proteomes" id="UP000824164">
    <property type="component" value="Unassembled WGS sequence"/>
</dbReference>
<dbReference type="Gene3D" id="3.40.950.10">
    <property type="entry name" value="Fe-only Hydrogenase (Larger Subunit), Chain L, domain 3"/>
    <property type="match status" value="1"/>
</dbReference>
<evidence type="ECO:0000256" key="2">
    <source>
        <dbReference type="ARBA" id="ARBA00022723"/>
    </source>
</evidence>
<dbReference type="Pfam" id="PF13237">
    <property type="entry name" value="Fer4_10"/>
    <property type="match status" value="1"/>
</dbReference>
<dbReference type="Pfam" id="PF04060">
    <property type="entry name" value="FeS"/>
    <property type="match status" value="1"/>
</dbReference>
<dbReference type="Gene3D" id="1.10.15.40">
    <property type="entry name" value="Electron transport complex subunit B, putative Fe-S cluster"/>
    <property type="match status" value="1"/>
</dbReference>
<dbReference type="PANTHER" id="PTHR43560">
    <property type="entry name" value="ION-TRANSLOCATING OXIDOREDUCTASE COMPLEX SUBUNIT B"/>
    <property type="match status" value="1"/>
</dbReference>
<keyword evidence="1" id="KW-0004">4Fe-4S</keyword>
<protein>
    <submittedName>
        <fullName evidence="7">Ferredoxin</fullName>
    </submittedName>
</protein>
<dbReference type="GO" id="GO:0051539">
    <property type="term" value="F:4 iron, 4 sulfur cluster binding"/>
    <property type="evidence" value="ECO:0007669"/>
    <property type="project" value="UniProtKB-KW"/>
</dbReference>
<dbReference type="InterPro" id="IPR017900">
    <property type="entry name" value="4Fe4S_Fe_S_CS"/>
</dbReference>
<evidence type="ECO:0000256" key="4">
    <source>
        <dbReference type="ARBA" id="ARBA00023014"/>
    </source>
</evidence>
<gene>
    <name evidence="7" type="ORF">IAB63_08675</name>
</gene>
<dbReference type="SUPFAM" id="SSF54862">
    <property type="entry name" value="4Fe-4S ferredoxins"/>
    <property type="match status" value="1"/>
</dbReference>
<dbReference type="InterPro" id="IPR007202">
    <property type="entry name" value="4Fe-4S_dom"/>
</dbReference>
<evidence type="ECO:0000256" key="3">
    <source>
        <dbReference type="ARBA" id="ARBA00023004"/>
    </source>
</evidence>
<evidence type="ECO:0000313" key="7">
    <source>
        <dbReference type="EMBL" id="HIU03311.1"/>
    </source>
</evidence>
<keyword evidence="3" id="KW-0408">Iron</keyword>